<dbReference type="RefSeq" id="WP_373951080.1">
    <property type="nucleotide sequence ID" value="NZ_JBHDLN010000005.1"/>
</dbReference>
<proteinExistence type="predicted"/>
<accession>A0ABV4UYH4</accession>
<gene>
    <name evidence="1" type="ORF">ACEU3E_11855</name>
</gene>
<dbReference type="Proteomes" id="UP001575622">
    <property type="component" value="Unassembled WGS sequence"/>
</dbReference>
<sequence>MGLNEDQRRKYEEYVKRNSLVFSDRVVQDFFQKEDHIHLLLRAIDGDGHGQRVLEEKFRKFFFRIRFIKFLVSTIRFCTIDQLRRYQKQESRYQLIFDHPVSGDGDGTTFGENLLSTQELTIDEPNTPDPVQFQSTFTNELLVHAFSRLSHKQKVITTLRYALCYQDNEIARIIGVSPQAVCKTRNLALQKLRILLTEGG</sequence>
<organism evidence="1 2">
    <name type="scientific">Paenibacillus oleatilyticus</name>
    <dbReference type="NCBI Taxonomy" id="2594886"/>
    <lineage>
        <taxon>Bacteria</taxon>
        <taxon>Bacillati</taxon>
        <taxon>Bacillota</taxon>
        <taxon>Bacilli</taxon>
        <taxon>Bacillales</taxon>
        <taxon>Paenibacillaceae</taxon>
        <taxon>Paenibacillus</taxon>
    </lineage>
</organism>
<dbReference type="InterPro" id="IPR013324">
    <property type="entry name" value="RNA_pol_sigma_r3/r4-like"/>
</dbReference>
<dbReference type="NCBIfam" id="TIGR02937">
    <property type="entry name" value="sigma70-ECF"/>
    <property type="match status" value="1"/>
</dbReference>
<evidence type="ECO:0000313" key="2">
    <source>
        <dbReference type="Proteomes" id="UP001575622"/>
    </source>
</evidence>
<dbReference type="InterPro" id="IPR014284">
    <property type="entry name" value="RNA_pol_sigma-70_dom"/>
</dbReference>
<protein>
    <submittedName>
        <fullName evidence="1">RNA polymerase sigma factor</fullName>
    </submittedName>
</protein>
<comment type="caution">
    <text evidence="1">The sequence shown here is derived from an EMBL/GenBank/DDBJ whole genome shotgun (WGS) entry which is preliminary data.</text>
</comment>
<name>A0ABV4UYH4_9BACL</name>
<reference evidence="1 2" key="1">
    <citation type="submission" date="2024-09" db="EMBL/GenBank/DDBJ databases">
        <authorList>
            <person name="Makale K.P.P."/>
            <person name="Makhzoum A."/>
            <person name="Rantong G."/>
            <person name="Rahube T.O."/>
        </authorList>
    </citation>
    <scope>NUCLEOTIDE SEQUENCE [LARGE SCALE GENOMIC DNA]</scope>
    <source>
        <strain evidence="1 2">KM_D13</strain>
    </source>
</reference>
<dbReference type="InterPro" id="IPR036388">
    <property type="entry name" value="WH-like_DNA-bd_sf"/>
</dbReference>
<dbReference type="Gene3D" id="1.10.10.10">
    <property type="entry name" value="Winged helix-like DNA-binding domain superfamily/Winged helix DNA-binding domain"/>
    <property type="match status" value="1"/>
</dbReference>
<evidence type="ECO:0000313" key="1">
    <source>
        <dbReference type="EMBL" id="MFB0842868.1"/>
    </source>
</evidence>
<keyword evidence="2" id="KW-1185">Reference proteome</keyword>
<dbReference type="SUPFAM" id="SSF88659">
    <property type="entry name" value="Sigma3 and sigma4 domains of RNA polymerase sigma factors"/>
    <property type="match status" value="1"/>
</dbReference>
<dbReference type="EMBL" id="JBHDLN010000005">
    <property type="protein sequence ID" value="MFB0842868.1"/>
    <property type="molecule type" value="Genomic_DNA"/>
</dbReference>